<dbReference type="AlphaFoldDB" id="A0A1B7LYI9"/>
<evidence type="ECO:0000313" key="3">
    <source>
        <dbReference type="Proteomes" id="UP000078292"/>
    </source>
</evidence>
<organism evidence="2 3">
    <name type="scientific">Enteractinococcus helveticum</name>
    <dbReference type="NCBI Taxonomy" id="1837282"/>
    <lineage>
        <taxon>Bacteria</taxon>
        <taxon>Bacillati</taxon>
        <taxon>Actinomycetota</taxon>
        <taxon>Actinomycetes</taxon>
        <taxon>Micrococcales</taxon>
        <taxon>Micrococcaceae</taxon>
    </lineage>
</organism>
<dbReference type="EMBL" id="LXEY01000020">
    <property type="protein sequence ID" value="OAV60342.1"/>
    <property type="molecule type" value="Genomic_DNA"/>
</dbReference>
<comment type="caution">
    <text evidence="2">The sequence shown here is derived from an EMBL/GenBank/DDBJ whole genome shotgun (WGS) entry which is preliminary data.</text>
</comment>
<evidence type="ECO:0000313" key="2">
    <source>
        <dbReference type="EMBL" id="OAV60342.1"/>
    </source>
</evidence>
<proteinExistence type="predicted"/>
<keyword evidence="3" id="KW-1185">Reference proteome</keyword>
<gene>
    <name evidence="2" type="ORF">A6F49_12875</name>
</gene>
<feature type="compositionally biased region" description="Polar residues" evidence="1">
    <location>
        <begin position="1"/>
        <end position="11"/>
    </location>
</feature>
<dbReference type="STRING" id="1837282.A6F49_12875"/>
<evidence type="ECO:0000256" key="1">
    <source>
        <dbReference type="SAM" id="MobiDB-lite"/>
    </source>
</evidence>
<protein>
    <submittedName>
        <fullName evidence="2">Uncharacterized protein</fullName>
    </submittedName>
</protein>
<name>A0A1B7LYI9_9MICC</name>
<dbReference type="Proteomes" id="UP000078292">
    <property type="component" value="Unassembled WGS sequence"/>
</dbReference>
<reference evidence="2 3" key="1">
    <citation type="submission" date="2016-04" db="EMBL/GenBank/DDBJ databases">
        <title>First whole genome shotgun sequence of the bacterium Enteractinococcus sp. strain UASWS1574.</title>
        <authorList>
            <person name="Crovadore J."/>
            <person name="Chablais R."/>
            <person name="Lefort F."/>
        </authorList>
    </citation>
    <scope>NUCLEOTIDE SEQUENCE [LARGE SCALE GENOMIC DNA]</scope>
    <source>
        <strain evidence="2 3">UASWS1574</strain>
    </source>
</reference>
<sequence>MNNDPGATQPGQPKDEIPRDDLTQERVVVWDTAEVIGETKVRVAFWAGTHRCFGSRYEVAETNQEIAITVIEGTLPDAPQACTEEARLATLVVNT</sequence>
<feature type="region of interest" description="Disordered" evidence="1">
    <location>
        <begin position="1"/>
        <end position="23"/>
    </location>
</feature>
<accession>A0A1B7LYI9</accession>
<feature type="compositionally biased region" description="Basic and acidic residues" evidence="1">
    <location>
        <begin position="13"/>
        <end position="23"/>
    </location>
</feature>